<dbReference type="EMBL" id="JANTQA010000015">
    <property type="protein sequence ID" value="KAJ3447991.1"/>
    <property type="molecule type" value="Genomic_DNA"/>
</dbReference>
<keyword evidence="3 5" id="KW-1133">Transmembrane helix</keyword>
<reference evidence="7" key="2">
    <citation type="submission" date="2022-08" db="EMBL/GenBank/DDBJ databases">
        <title>Novel sulphate-reducing endosymbionts in the free-living metamonad Anaeramoeba.</title>
        <authorList>
            <person name="Jerlstrom-Hultqvist J."/>
            <person name="Cepicka I."/>
            <person name="Gallot-Lavallee L."/>
            <person name="Salas-Leiva D."/>
            <person name="Curtis B.A."/>
            <person name="Zahonova K."/>
            <person name="Pipaliya S."/>
            <person name="Dacks J."/>
            <person name="Roger A.J."/>
        </authorList>
    </citation>
    <scope>NUCLEOTIDE SEQUENCE</scope>
    <source>
        <strain evidence="7">Busselton2</strain>
    </source>
</reference>
<evidence type="ECO:0000256" key="2">
    <source>
        <dbReference type="ARBA" id="ARBA00022692"/>
    </source>
</evidence>
<gene>
    <name evidence="7" type="ORF">M0812_00464</name>
    <name evidence="8" type="ORF">M0813_21925</name>
</gene>
<comment type="subcellular location">
    <subcellularLocation>
        <location evidence="1">Membrane</location>
        <topology evidence="1">Multi-pass membrane protein</topology>
    </subcellularLocation>
</comment>
<evidence type="ECO:0000259" key="6">
    <source>
        <dbReference type="PROSITE" id="PS50261"/>
    </source>
</evidence>
<protein>
    <submittedName>
        <fullName evidence="7">G protein-coupled receptor</fullName>
    </submittedName>
</protein>
<comment type="caution">
    <text evidence="7">The sequence shown here is derived from an EMBL/GenBank/DDBJ whole genome shotgun (WGS) entry which is preliminary data.</text>
</comment>
<dbReference type="Proteomes" id="UP001150062">
    <property type="component" value="Unassembled WGS sequence"/>
</dbReference>
<feature type="transmembrane region" description="Helical" evidence="5">
    <location>
        <begin position="155"/>
        <end position="175"/>
    </location>
</feature>
<reference evidence="8" key="1">
    <citation type="submission" date="2022-08" db="EMBL/GenBank/DDBJ databases">
        <title>Novel sulfate-reducing endosymbionts in the free-living metamonad Anaeramoeba.</title>
        <authorList>
            <person name="Jerlstrom-Hultqvist J."/>
            <person name="Cepicka I."/>
            <person name="Gallot-Lavallee L."/>
            <person name="Salas-Leiva D."/>
            <person name="Curtis B.A."/>
            <person name="Zahonova K."/>
            <person name="Pipaliya S."/>
            <person name="Dacks J."/>
            <person name="Roger A.J."/>
        </authorList>
    </citation>
    <scope>NUCLEOTIDE SEQUENCE</scope>
    <source>
        <strain evidence="8">Schooner1</strain>
    </source>
</reference>
<evidence type="ECO:0000313" key="9">
    <source>
        <dbReference type="Proteomes" id="UP001146793"/>
    </source>
</evidence>
<dbReference type="GO" id="GO:0007189">
    <property type="term" value="P:adenylate cyclase-activating G protein-coupled receptor signaling pathway"/>
    <property type="evidence" value="ECO:0007669"/>
    <property type="project" value="TreeGrafter"/>
</dbReference>
<evidence type="ECO:0000256" key="5">
    <source>
        <dbReference type="SAM" id="Phobius"/>
    </source>
</evidence>
<evidence type="ECO:0000313" key="10">
    <source>
        <dbReference type="Proteomes" id="UP001150062"/>
    </source>
</evidence>
<keyword evidence="10" id="KW-1185">Reference proteome</keyword>
<dbReference type="PROSITE" id="PS50261">
    <property type="entry name" value="G_PROTEIN_RECEP_F2_4"/>
    <property type="match status" value="1"/>
</dbReference>
<feature type="transmembrane region" description="Helical" evidence="5">
    <location>
        <begin position="238"/>
        <end position="257"/>
    </location>
</feature>
<evidence type="ECO:0000256" key="1">
    <source>
        <dbReference type="ARBA" id="ARBA00004141"/>
    </source>
</evidence>
<feature type="transmembrane region" description="Helical" evidence="5">
    <location>
        <begin position="109"/>
        <end position="130"/>
    </location>
</feature>
<feature type="transmembrane region" description="Helical" evidence="5">
    <location>
        <begin position="72"/>
        <end position="97"/>
    </location>
</feature>
<evidence type="ECO:0000313" key="7">
    <source>
        <dbReference type="EMBL" id="KAJ3447991.1"/>
    </source>
</evidence>
<dbReference type="PANTHER" id="PTHR23112:SF0">
    <property type="entry name" value="TRANSMEMBRANE PROTEIN 116"/>
    <property type="match status" value="1"/>
</dbReference>
<dbReference type="GO" id="GO:0007166">
    <property type="term" value="P:cell surface receptor signaling pathway"/>
    <property type="evidence" value="ECO:0007669"/>
    <property type="project" value="InterPro"/>
</dbReference>
<evidence type="ECO:0000256" key="4">
    <source>
        <dbReference type="ARBA" id="ARBA00023136"/>
    </source>
</evidence>
<proteinExistence type="predicted"/>
<name>A0AAV8A143_9EUKA</name>
<dbReference type="SUPFAM" id="SSF81321">
    <property type="entry name" value="Family A G protein-coupled receptor-like"/>
    <property type="match status" value="1"/>
</dbReference>
<keyword evidence="2 5" id="KW-0812">Transmembrane</keyword>
<keyword evidence="4 5" id="KW-0472">Membrane</keyword>
<feature type="transmembrane region" description="Helical" evidence="5">
    <location>
        <begin position="42"/>
        <end position="60"/>
    </location>
</feature>
<dbReference type="AlphaFoldDB" id="A0AAV8A143"/>
<dbReference type="Gene3D" id="1.20.1070.10">
    <property type="entry name" value="Rhodopsin 7-helix transmembrane proteins"/>
    <property type="match status" value="1"/>
</dbReference>
<evidence type="ECO:0000313" key="8">
    <source>
        <dbReference type="EMBL" id="KAJ6243488.1"/>
    </source>
</evidence>
<feature type="domain" description="G-protein coupled receptors family 2 profile 2" evidence="6">
    <location>
        <begin position="7"/>
        <end position="258"/>
    </location>
</feature>
<keyword evidence="7" id="KW-0675">Receptor</keyword>
<dbReference type="Proteomes" id="UP001146793">
    <property type="component" value="Unassembled WGS sequence"/>
</dbReference>
<feature type="transmembrane region" description="Helical" evidence="5">
    <location>
        <begin position="12"/>
        <end position="30"/>
    </location>
</feature>
<accession>A0AAV8A143</accession>
<evidence type="ECO:0000256" key="3">
    <source>
        <dbReference type="ARBA" id="ARBA00022989"/>
    </source>
</evidence>
<organism evidence="7 9">
    <name type="scientific">Anaeramoeba flamelloides</name>
    <dbReference type="NCBI Taxonomy" id="1746091"/>
    <lineage>
        <taxon>Eukaryota</taxon>
        <taxon>Metamonada</taxon>
        <taxon>Anaeramoebidae</taxon>
        <taxon>Anaeramoeba</taxon>
    </lineage>
</organism>
<dbReference type="InterPro" id="IPR017981">
    <property type="entry name" value="GPCR_2-like_7TM"/>
</dbReference>
<dbReference type="GO" id="GO:0005886">
    <property type="term" value="C:plasma membrane"/>
    <property type="evidence" value="ECO:0007669"/>
    <property type="project" value="TreeGrafter"/>
</dbReference>
<sequence length="334" mass="39144">MQENEPSKKISILFLSLGIFGYCVIIFTYLKFKKFNNIYLKYLIPLSCYDLVSCCIALIPTKPHTTLCSIQALLAMLFTPMAPFWCVTISLLTYLWLVWQINQQTRNRIFHWAHLVMWLISITFMLSSLFGPTSPEQFEQYCFYPGVILKVLYGYYWFTITLCLFFCIWSIVTVSKWMKKLGRTSSESKQKAQNKNFLLFQLKTLSVPLVFVWCYLWPSIHRIYFWEKKKTPLWLEYMHTIFFGLTGFILCIIFVFFSSPVINKLKSICFKSHKNNLNRLNSNIGSDSDSDTSSFSEWNSNFSLSDDNDKKKKVHKNSIFTSEDSSDDSSGLFD</sequence>
<dbReference type="PANTHER" id="PTHR23112">
    <property type="entry name" value="G PROTEIN-COUPLED RECEPTOR 157-RELATED"/>
    <property type="match status" value="1"/>
</dbReference>
<dbReference type="GO" id="GO:0004930">
    <property type="term" value="F:G protein-coupled receptor activity"/>
    <property type="evidence" value="ECO:0007669"/>
    <property type="project" value="TreeGrafter"/>
</dbReference>
<feature type="transmembrane region" description="Helical" evidence="5">
    <location>
        <begin position="196"/>
        <end position="218"/>
    </location>
</feature>
<dbReference type="EMBL" id="JAOAOG010000168">
    <property type="protein sequence ID" value="KAJ6243488.1"/>
    <property type="molecule type" value="Genomic_DNA"/>
</dbReference>